<proteinExistence type="predicted"/>
<feature type="region of interest" description="Disordered" evidence="1">
    <location>
        <begin position="1"/>
        <end position="22"/>
    </location>
</feature>
<evidence type="ECO:0000256" key="1">
    <source>
        <dbReference type="SAM" id="MobiDB-lite"/>
    </source>
</evidence>
<dbReference type="RefSeq" id="WP_180283380.1">
    <property type="nucleotide sequence ID" value="NZ_JABFDB010000012.1"/>
</dbReference>
<comment type="caution">
    <text evidence="2">The sequence shown here is derived from an EMBL/GenBank/DDBJ whole genome shotgun (WGS) entry which is preliminary data.</text>
</comment>
<dbReference type="EMBL" id="JABFDB010000012">
    <property type="protein sequence ID" value="NYZ21608.1"/>
    <property type="molecule type" value="Genomic_DNA"/>
</dbReference>
<evidence type="ECO:0000313" key="2">
    <source>
        <dbReference type="EMBL" id="NYZ21608.1"/>
    </source>
</evidence>
<accession>A0ABX2TEM1</accession>
<reference evidence="2 3" key="1">
    <citation type="submission" date="2020-05" db="EMBL/GenBank/DDBJ databases">
        <title>Azospirillum oleiclasticum sp. nov, a nitrogen-fixing and heavy crude oil-emulsifying bacterium isolated from the crude oil of Yumen Oilfield.</title>
        <authorList>
            <person name="Wu D."/>
            <person name="Cai M."/>
            <person name="Zhang X."/>
        </authorList>
    </citation>
    <scope>NUCLEOTIDE SEQUENCE [LARGE SCALE GENOMIC DNA]</scope>
    <source>
        <strain evidence="2 3">ROY-1-1-2</strain>
    </source>
</reference>
<organism evidence="2 3">
    <name type="scientific">Azospirillum oleiclasticum</name>
    <dbReference type="NCBI Taxonomy" id="2735135"/>
    <lineage>
        <taxon>Bacteria</taxon>
        <taxon>Pseudomonadati</taxon>
        <taxon>Pseudomonadota</taxon>
        <taxon>Alphaproteobacteria</taxon>
        <taxon>Rhodospirillales</taxon>
        <taxon>Azospirillaceae</taxon>
        <taxon>Azospirillum</taxon>
    </lineage>
</organism>
<protein>
    <submittedName>
        <fullName evidence="2">Uncharacterized protein</fullName>
    </submittedName>
</protein>
<keyword evidence="3" id="KW-1185">Reference proteome</keyword>
<evidence type="ECO:0000313" key="3">
    <source>
        <dbReference type="Proteomes" id="UP000584642"/>
    </source>
</evidence>
<sequence length="63" mass="7083">MNAQSRPASEEPVLSPAKEREYRDRIAGKLRARGTPEAEIPGRVEELLHRRLPIDFRAAGLFG</sequence>
<name>A0ABX2TEM1_9PROT</name>
<dbReference type="Proteomes" id="UP000584642">
    <property type="component" value="Unassembled WGS sequence"/>
</dbReference>
<gene>
    <name evidence="2" type="ORF">HND93_17995</name>
</gene>